<evidence type="ECO:0000313" key="1">
    <source>
        <dbReference type="EMBL" id="KAJ9074826.1"/>
    </source>
</evidence>
<dbReference type="EMBL" id="QTSX02002846">
    <property type="protein sequence ID" value="KAJ9074826.1"/>
    <property type="molecule type" value="Genomic_DNA"/>
</dbReference>
<keyword evidence="2" id="KW-1185">Reference proteome</keyword>
<accession>A0ACC2TK16</accession>
<evidence type="ECO:0000313" key="2">
    <source>
        <dbReference type="Proteomes" id="UP001165960"/>
    </source>
</evidence>
<protein>
    <submittedName>
        <fullName evidence="1">Uncharacterized protein</fullName>
    </submittedName>
</protein>
<comment type="caution">
    <text evidence="1">The sequence shown here is derived from an EMBL/GenBank/DDBJ whole genome shotgun (WGS) entry which is preliminary data.</text>
</comment>
<name>A0ACC2TK16_9FUNG</name>
<gene>
    <name evidence="1" type="ORF">DSO57_1002670</name>
</gene>
<proteinExistence type="predicted"/>
<sequence>MPVPEHNPSSTKPTKAAQKLISEIKFIIFLRLIQESGTYKMAAALVGLDLKYANKVLNKYIDTGQVLAAEKSFHVSTIFLNQTLLLGLTKRNGDTTRACPTLRVSTMPTKEHKWAIHQWID</sequence>
<reference evidence="1" key="1">
    <citation type="submission" date="2022-04" db="EMBL/GenBank/DDBJ databases">
        <title>Genome of the entomopathogenic fungus Entomophthora muscae.</title>
        <authorList>
            <person name="Elya C."/>
            <person name="Lovett B.R."/>
            <person name="Lee E."/>
            <person name="Macias A.M."/>
            <person name="Hajek A.E."/>
            <person name="De Bivort B.L."/>
            <person name="Kasson M.T."/>
            <person name="De Fine Licht H.H."/>
            <person name="Stajich J.E."/>
        </authorList>
    </citation>
    <scope>NUCLEOTIDE SEQUENCE</scope>
    <source>
        <strain evidence="1">Berkeley</strain>
    </source>
</reference>
<dbReference type="Proteomes" id="UP001165960">
    <property type="component" value="Unassembled WGS sequence"/>
</dbReference>
<organism evidence="1 2">
    <name type="scientific">Entomophthora muscae</name>
    <dbReference type="NCBI Taxonomy" id="34485"/>
    <lineage>
        <taxon>Eukaryota</taxon>
        <taxon>Fungi</taxon>
        <taxon>Fungi incertae sedis</taxon>
        <taxon>Zoopagomycota</taxon>
        <taxon>Entomophthoromycotina</taxon>
        <taxon>Entomophthoromycetes</taxon>
        <taxon>Entomophthorales</taxon>
        <taxon>Entomophthoraceae</taxon>
        <taxon>Entomophthora</taxon>
    </lineage>
</organism>